<organism evidence="1 2">
    <name type="scientific">Nitrobacter hamburgensis (strain DSM 10229 / NCIMB 13809 / X14)</name>
    <dbReference type="NCBI Taxonomy" id="323097"/>
    <lineage>
        <taxon>Bacteria</taxon>
        <taxon>Pseudomonadati</taxon>
        <taxon>Pseudomonadota</taxon>
        <taxon>Alphaproteobacteria</taxon>
        <taxon>Hyphomicrobiales</taxon>
        <taxon>Nitrobacteraceae</taxon>
        <taxon>Nitrobacter</taxon>
    </lineage>
</organism>
<dbReference type="EMBL" id="CP000319">
    <property type="protein sequence ID" value="ABE61206.1"/>
    <property type="molecule type" value="Genomic_DNA"/>
</dbReference>
<evidence type="ECO:0000313" key="2">
    <source>
        <dbReference type="Proteomes" id="UP000001953"/>
    </source>
</evidence>
<reference evidence="1 2" key="1">
    <citation type="submission" date="2006-03" db="EMBL/GenBank/DDBJ databases">
        <title>Complete sequence of chromosome of Nitrobacter hamburgensis X14.</title>
        <authorList>
            <consortium name="US DOE Joint Genome Institute"/>
            <person name="Copeland A."/>
            <person name="Lucas S."/>
            <person name="Lapidus A."/>
            <person name="Barry K."/>
            <person name="Detter J.C."/>
            <person name="Glavina del Rio T."/>
            <person name="Hammon N."/>
            <person name="Israni S."/>
            <person name="Dalin E."/>
            <person name="Tice H."/>
            <person name="Pitluck S."/>
            <person name="Chain P."/>
            <person name="Malfatti S."/>
            <person name="Shin M."/>
            <person name="Vergez L."/>
            <person name="Schmutz J."/>
            <person name="Larimer F."/>
            <person name="Land M."/>
            <person name="Hauser L."/>
            <person name="Kyrpides N."/>
            <person name="Ivanova N."/>
            <person name="Ward B."/>
            <person name="Arp D."/>
            <person name="Klotz M."/>
            <person name="Stein L."/>
            <person name="O'Mullan G."/>
            <person name="Starkenburg S."/>
            <person name="Sayavedra L."/>
            <person name="Poret-Peterson A.T."/>
            <person name="Gentry M.E."/>
            <person name="Bruce D."/>
            <person name="Richardson P."/>
        </authorList>
    </citation>
    <scope>NUCLEOTIDE SEQUENCE [LARGE SCALE GENOMIC DNA]</scope>
    <source>
        <strain evidence="2">DSM 10229 / NCIMB 13809 / X14</strain>
    </source>
</reference>
<evidence type="ECO:0000313" key="1">
    <source>
        <dbReference type="EMBL" id="ABE61206.1"/>
    </source>
</evidence>
<protein>
    <submittedName>
        <fullName evidence="1">Uncharacterized protein</fullName>
    </submittedName>
</protein>
<dbReference type="RefSeq" id="WP_011508910.1">
    <property type="nucleotide sequence ID" value="NC_007964.1"/>
</dbReference>
<accession>Q1QRE1</accession>
<proteinExistence type="predicted"/>
<dbReference type="HOGENOM" id="CLU_2058890_0_0_5"/>
<dbReference type="KEGG" id="nha:Nham_0310"/>
<dbReference type="STRING" id="323097.Nham_0310"/>
<dbReference type="AlphaFoldDB" id="Q1QRE1"/>
<dbReference type="Proteomes" id="UP000001953">
    <property type="component" value="Chromosome"/>
</dbReference>
<name>Q1QRE1_NITHX</name>
<sequence length="119" mass="13399">MKKILVPIFTEEYKIWVYIGSRAELVKAAAKYIGETEAKFDKEFVGRGQALDYIDKGLYPLIIVDGRLPVRTALATLAHEASHSMDSLERYIGIKDKHGEFRAHGIAAVVRTVSKHLQK</sequence>
<gene>
    <name evidence="1" type="ordered locus">Nham_0310</name>
</gene>
<keyword evidence="2" id="KW-1185">Reference proteome</keyword>